<dbReference type="AlphaFoldDB" id="A0A1I6TBC9"/>
<dbReference type="PANTHER" id="PTHR10204">
    <property type="entry name" value="NAD P H OXIDOREDUCTASE-RELATED"/>
    <property type="match status" value="1"/>
</dbReference>
<dbReference type="Proteomes" id="UP000199239">
    <property type="component" value="Unassembled WGS sequence"/>
</dbReference>
<dbReference type="Pfam" id="PF02525">
    <property type="entry name" value="Flavodoxin_2"/>
    <property type="match status" value="1"/>
</dbReference>
<dbReference type="PANTHER" id="PTHR10204:SF34">
    <property type="entry name" value="NAD(P)H DEHYDROGENASE [QUINONE] 1 ISOFORM 1"/>
    <property type="match status" value="1"/>
</dbReference>
<keyword evidence="2" id="KW-0560">Oxidoreductase</keyword>
<proteinExistence type="inferred from homology"/>
<dbReference type="Gene3D" id="3.40.50.360">
    <property type="match status" value="1"/>
</dbReference>
<keyword evidence="5" id="KW-1185">Reference proteome</keyword>
<gene>
    <name evidence="4" type="ORF">SAMN04488040_2160</name>
</gene>
<reference evidence="5" key="1">
    <citation type="submission" date="2016-10" db="EMBL/GenBank/DDBJ databases">
        <authorList>
            <person name="Varghese N."/>
            <person name="Submissions S."/>
        </authorList>
    </citation>
    <scope>NUCLEOTIDE SEQUENCE [LARGE SCALE GENOMIC DNA]</scope>
    <source>
        <strain evidence="5">DSM 23422</strain>
    </source>
</reference>
<evidence type="ECO:0000256" key="1">
    <source>
        <dbReference type="ARBA" id="ARBA00006252"/>
    </source>
</evidence>
<evidence type="ECO:0000313" key="5">
    <source>
        <dbReference type="Proteomes" id="UP000199239"/>
    </source>
</evidence>
<dbReference type="InterPro" id="IPR003680">
    <property type="entry name" value="Flavodoxin_fold"/>
</dbReference>
<feature type="domain" description="Flavodoxin-like fold" evidence="3">
    <location>
        <begin position="2"/>
        <end position="192"/>
    </location>
</feature>
<evidence type="ECO:0000259" key="3">
    <source>
        <dbReference type="Pfam" id="PF02525"/>
    </source>
</evidence>
<evidence type="ECO:0000313" key="4">
    <source>
        <dbReference type="EMBL" id="SFS86495.1"/>
    </source>
</evidence>
<organism evidence="4 5">
    <name type="scientific">Sulfitobacter marinus</name>
    <dbReference type="NCBI Taxonomy" id="394264"/>
    <lineage>
        <taxon>Bacteria</taxon>
        <taxon>Pseudomonadati</taxon>
        <taxon>Pseudomonadota</taxon>
        <taxon>Alphaproteobacteria</taxon>
        <taxon>Rhodobacterales</taxon>
        <taxon>Roseobacteraceae</taxon>
        <taxon>Sulfitobacter</taxon>
    </lineage>
</organism>
<dbReference type="GO" id="GO:0005829">
    <property type="term" value="C:cytosol"/>
    <property type="evidence" value="ECO:0007669"/>
    <property type="project" value="TreeGrafter"/>
</dbReference>
<sequence length="245" mass="27408">MMKALIVLCHPERKSFNGALAELAKLTLEGQGYTVRITDLYQEGFDPVESGKHFLHRENPDEFSVLGEQRHAFQTGRLPADVERQIALLEEADFVLLQFPIWWHSVPAMMKGWIDRVFVSGGLYTSTKRYDRGHFSGKVAMCAATIGAPAIVMQAGGRAGTIGQILWSTQYSLHYMGFSVLPPFLADSVQGHGYTTDGAETNKLRLESHKQSLIDRLRAIPTTDPIAYPTWKDWDELGVAKRVSQ</sequence>
<evidence type="ECO:0000256" key="2">
    <source>
        <dbReference type="ARBA" id="ARBA00023002"/>
    </source>
</evidence>
<name>A0A1I6TBC9_9RHOB</name>
<dbReference type="InterPro" id="IPR029039">
    <property type="entry name" value="Flavoprotein-like_sf"/>
</dbReference>
<comment type="similarity">
    <text evidence="1">Belongs to the NAD(P)H dehydrogenase (quinone) family.</text>
</comment>
<accession>A0A1I6TBC9</accession>
<dbReference type="SUPFAM" id="SSF52218">
    <property type="entry name" value="Flavoproteins"/>
    <property type="match status" value="1"/>
</dbReference>
<dbReference type="RefSeq" id="WP_245764242.1">
    <property type="nucleotide sequence ID" value="NZ_FPAJ01000003.1"/>
</dbReference>
<dbReference type="InterPro" id="IPR051545">
    <property type="entry name" value="NAD(P)H_dehydrogenase_qn"/>
</dbReference>
<dbReference type="STRING" id="394264.SAMN04488040_2160"/>
<dbReference type="EMBL" id="FPAJ01000003">
    <property type="protein sequence ID" value="SFS86495.1"/>
    <property type="molecule type" value="Genomic_DNA"/>
</dbReference>
<dbReference type="GO" id="GO:0003955">
    <property type="term" value="F:NAD(P)H dehydrogenase (quinone) activity"/>
    <property type="evidence" value="ECO:0007669"/>
    <property type="project" value="TreeGrafter"/>
</dbReference>
<protein>
    <submittedName>
        <fullName evidence="4">NAD(P)H dehydrogenase (Quinone)</fullName>
    </submittedName>
</protein>